<feature type="transmembrane region" description="Helical" evidence="7">
    <location>
        <begin position="483"/>
        <end position="503"/>
    </location>
</feature>
<feature type="coiled-coil region" evidence="5">
    <location>
        <begin position="125"/>
        <end position="159"/>
    </location>
</feature>
<feature type="transmembrane region" description="Helical" evidence="7">
    <location>
        <begin position="547"/>
        <end position="566"/>
    </location>
</feature>
<feature type="region of interest" description="Disordered" evidence="6">
    <location>
        <begin position="79"/>
        <end position="99"/>
    </location>
</feature>
<feature type="region of interest" description="Disordered" evidence="6">
    <location>
        <begin position="191"/>
        <end position="217"/>
    </location>
</feature>
<keyword evidence="5" id="KW-0175">Coiled coil</keyword>
<feature type="transmembrane region" description="Helical" evidence="7">
    <location>
        <begin position="745"/>
        <end position="767"/>
    </location>
</feature>
<feature type="transmembrane region" description="Helical" evidence="7">
    <location>
        <begin position="812"/>
        <end position="835"/>
    </location>
</feature>
<comment type="subcellular location">
    <subcellularLocation>
        <location evidence="1">Membrane</location>
        <topology evidence="1">Multi-pass membrane protein</topology>
    </subcellularLocation>
</comment>
<evidence type="ECO:0000313" key="9">
    <source>
        <dbReference type="Proteomes" id="UP000612055"/>
    </source>
</evidence>
<evidence type="ECO:0000256" key="4">
    <source>
        <dbReference type="ARBA" id="ARBA00023136"/>
    </source>
</evidence>
<dbReference type="PANTHER" id="PTHR11040:SF44">
    <property type="entry name" value="PROTEIN ZNTC-RELATED"/>
    <property type="match status" value="1"/>
</dbReference>
<gene>
    <name evidence="8" type="ORF">HYH03_006631</name>
</gene>
<keyword evidence="3 7" id="KW-1133">Transmembrane helix</keyword>
<keyword evidence="9" id="KW-1185">Reference proteome</keyword>
<dbReference type="PANTHER" id="PTHR11040">
    <property type="entry name" value="ZINC/IRON TRANSPORTER"/>
    <property type="match status" value="1"/>
</dbReference>
<feature type="compositionally biased region" description="Acidic residues" evidence="6">
    <location>
        <begin position="193"/>
        <end position="206"/>
    </location>
</feature>
<dbReference type="EMBL" id="JAEHOE010000025">
    <property type="protein sequence ID" value="KAG2495363.1"/>
    <property type="molecule type" value="Genomic_DNA"/>
</dbReference>
<protein>
    <submittedName>
        <fullName evidence="8">Uncharacterized protein</fullName>
    </submittedName>
</protein>
<dbReference type="AlphaFoldDB" id="A0A835Y3Q9"/>
<evidence type="ECO:0000256" key="5">
    <source>
        <dbReference type="SAM" id="Coils"/>
    </source>
</evidence>
<evidence type="ECO:0000256" key="3">
    <source>
        <dbReference type="ARBA" id="ARBA00022989"/>
    </source>
</evidence>
<dbReference type="GO" id="GO:0005886">
    <property type="term" value="C:plasma membrane"/>
    <property type="evidence" value="ECO:0007669"/>
    <property type="project" value="TreeGrafter"/>
</dbReference>
<dbReference type="GO" id="GO:0005385">
    <property type="term" value="F:zinc ion transmembrane transporter activity"/>
    <property type="evidence" value="ECO:0007669"/>
    <property type="project" value="TreeGrafter"/>
</dbReference>
<organism evidence="8 9">
    <name type="scientific">Edaphochlamys debaryana</name>
    <dbReference type="NCBI Taxonomy" id="47281"/>
    <lineage>
        <taxon>Eukaryota</taxon>
        <taxon>Viridiplantae</taxon>
        <taxon>Chlorophyta</taxon>
        <taxon>core chlorophytes</taxon>
        <taxon>Chlorophyceae</taxon>
        <taxon>CS clade</taxon>
        <taxon>Chlamydomonadales</taxon>
        <taxon>Chlamydomonadales incertae sedis</taxon>
        <taxon>Edaphochlamys</taxon>
    </lineage>
</organism>
<feature type="compositionally biased region" description="Low complexity" evidence="6">
    <location>
        <begin position="83"/>
        <end position="93"/>
    </location>
</feature>
<evidence type="ECO:0000256" key="7">
    <source>
        <dbReference type="SAM" id="Phobius"/>
    </source>
</evidence>
<accession>A0A835Y3Q9</accession>
<keyword evidence="4 7" id="KW-0472">Membrane</keyword>
<feature type="transmembrane region" description="Helical" evidence="7">
    <location>
        <begin position="779"/>
        <end position="800"/>
    </location>
</feature>
<dbReference type="OrthoDB" id="448280at2759"/>
<dbReference type="InterPro" id="IPR003689">
    <property type="entry name" value="ZIP"/>
</dbReference>
<feature type="transmembrane region" description="Helical" evidence="7">
    <location>
        <begin position="515"/>
        <end position="535"/>
    </location>
</feature>
<evidence type="ECO:0000256" key="6">
    <source>
        <dbReference type="SAM" id="MobiDB-lite"/>
    </source>
</evidence>
<feature type="transmembrane region" description="Helical" evidence="7">
    <location>
        <begin position="680"/>
        <end position="701"/>
    </location>
</feature>
<evidence type="ECO:0000256" key="1">
    <source>
        <dbReference type="ARBA" id="ARBA00004141"/>
    </source>
</evidence>
<dbReference type="Pfam" id="PF02535">
    <property type="entry name" value="Zip"/>
    <property type="match status" value="1"/>
</dbReference>
<comment type="caution">
    <text evidence="8">The sequence shown here is derived from an EMBL/GenBank/DDBJ whole genome shotgun (WGS) entry which is preliminary data.</text>
</comment>
<dbReference type="SUPFAM" id="SSF57783">
    <property type="entry name" value="Zinc beta-ribbon"/>
    <property type="match status" value="1"/>
</dbReference>
<reference evidence="8" key="1">
    <citation type="journal article" date="2020" name="bioRxiv">
        <title>Comparative genomics of Chlamydomonas.</title>
        <authorList>
            <person name="Craig R.J."/>
            <person name="Hasan A.R."/>
            <person name="Ness R.W."/>
            <person name="Keightley P.D."/>
        </authorList>
    </citation>
    <scope>NUCLEOTIDE SEQUENCE</scope>
    <source>
        <strain evidence="8">CCAP 11/70</strain>
    </source>
</reference>
<keyword evidence="2 7" id="KW-0812">Transmembrane</keyword>
<evidence type="ECO:0000313" key="8">
    <source>
        <dbReference type="EMBL" id="KAG2495363.1"/>
    </source>
</evidence>
<feature type="region of interest" description="Disordered" evidence="6">
    <location>
        <begin position="453"/>
        <end position="474"/>
    </location>
</feature>
<sequence>MAERCPRCDDRAIEYDPSGACFVCQTCGFVPREQSLVTQEEAAQAQGGTEAQQQGAAAAYGGPAGAAAEYAATTKRARYADEAGPSGSGAAPRAARRRGEVDELEVLAGVLRLPRGVAQAAGGFLARLHAAADDQRKQRAAAREAAAEAEAASELLELQAGSGPVSSAAPASDAAASDAAASSLRFDGLGADSEGDEELAEDECKDGDEGAAAAGAAAPAPARRRCVPVTGGAGGRARLGCLLWLAARCEGAALSLAEVAAATQTDMYRLGEVARQYASFLGLALPPTDVERFVGRMAADMALQLAAEGGRGAGEEGGEGTEWGGGGRGAVLSAAQLAAHPLVARSRALAGLAVRRGWHEGRTPRTVAGAVLSLVADSLAASGVEGLPPLRPARLAAHAMCSPGQLAEHKHQLVALLLRLAAPLPFAPLLRPGNLPAHLEVVLAAERAGLAGGEGGTGDEGDAGENVPAEAEGPTDDTLPLRIAAIFIILTTGLIGGLPPLFLKIFRDPTSAVTQLVRSFAAGVILALALVHIIPEAVTEMEGLGGIEYPIGGVCVLFGVVLMVLLEHLAHLMHGDGGDGHKHGAARALRPDAADSGWSEGASPLKAVSSLKVIPAVGDVEADPTPGAGACKGDHAHSHHAGAVAEAASEHTHVCVSRGPASNWLSSAASDVIGTARDQIVAMLFELGCIFHSFIIGLSLGVNQTDLTEVRSLLIALAFHQWLEGISLSSVIIRGGFSRLKGCGMVVLYSLTCPIGIAIGIAIASSYDGESERARGIQGAFNGVSGGMLLYISLVQLVAEDMSLMLPGRNSALIRMGCSLALALGAASMCILAIWA</sequence>
<proteinExistence type="predicted"/>
<feature type="region of interest" description="Disordered" evidence="6">
    <location>
        <begin position="39"/>
        <end position="59"/>
    </location>
</feature>
<dbReference type="Proteomes" id="UP000612055">
    <property type="component" value="Unassembled WGS sequence"/>
</dbReference>
<name>A0A835Y3Q9_9CHLO</name>
<evidence type="ECO:0000256" key="2">
    <source>
        <dbReference type="ARBA" id="ARBA00022692"/>
    </source>
</evidence>